<sequence length="357" mass="40640">AKALGKLKFEKALKPLMWVLEQKLDNLDVKLSVLKAIKKIKFEEPQINLFINELDSHYNSIKDFVKNQLLSIEPEILIKSLLSYLKSENISNEHKSEIIKLIGYELSSINISFEDISYLKVKYPEVISNLIQNKQLLLNEITRILKELDPELMDSAVSILKLLGPDINQDVIRLLLSDDFIVKKNAIALTGKLKLRDAVDFLTQNLDNIYNEVSIATIEALGEIGDLSAVPEMLGILDIEDISFEYTDLDMKLYIIDAIKKIYLSNKNANYDSLFSYLNSDNDTIKESIAFILGEIGNKEFVKPLRSLLKIRNLDVKKNTIIALGKIGNIEPVGDLIEIIENSESYWLIKSSNRCYL</sequence>
<dbReference type="Pfam" id="PF13646">
    <property type="entry name" value="HEAT_2"/>
    <property type="match status" value="1"/>
</dbReference>
<gene>
    <name evidence="1" type="ORF">S12H4_02720</name>
</gene>
<proteinExistence type="predicted"/>
<dbReference type="PANTHER" id="PTHR12697:SF5">
    <property type="entry name" value="DEOXYHYPUSINE HYDROXYLASE"/>
    <property type="match status" value="1"/>
</dbReference>
<evidence type="ECO:0000313" key="1">
    <source>
        <dbReference type="EMBL" id="GAI68045.1"/>
    </source>
</evidence>
<dbReference type="GO" id="GO:0016491">
    <property type="term" value="F:oxidoreductase activity"/>
    <property type="evidence" value="ECO:0007669"/>
    <property type="project" value="TreeGrafter"/>
</dbReference>
<dbReference type="InterPro" id="IPR011989">
    <property type="entry name" value="ARM-like"/>
</dbReference>
<reference evidence="1" key="1">
    <citation type="journal article" date="2014" name="Front. Microbiol.">
        <title>High frequency of phylogenetically diverse reductive dehalogenase-homologous genes in deep subseafloor sedimentary metagenomes.</title>
        <authorList>
            <person name="Kawai M."/>
            <person name="Futagami T."/>
            <person name="Toyoda A."/>
            <person name="Takaki Y."/>
            <person name="Nishi S."/>
            <person name="Hori S."/>
            <person name="Arai W."/>
            <person name="Tsubouchi T."/>
            <person name="Morono Y."/>
            <person name="Uchiyama I."/>
            <person name="Ito T."/>
            <person name="Fujiyama A."/>
            <person name="Inagaki F."/>
            <person name="Takami H."/>
        </authorList>
    </citation>
    <scope>NUCLEOTIDE SEQUENCE</scope>
    <source>
        <strain evidence="1">Expedition CK06-06</strain>
    </source>
</reference>
<dbReference type="Gene3D" id="1.25.10.10">
    <property type="entry name" value="Leucine-rich Repeat Variant"/>
    <property type="match status" value="2"/>
</dbReference>
<comment type="caution">
    <text evidence="1">The sequence shown here is derived from an EMBL/GenBank/DDBJ whole genome shotgun (WGS) entry which is preliminary data.</text>
</comment>
<name>X1RXX9_9ZZZZ</name>
<dbReference type="SUPFAM" id="SSF48371">
    <property type="entry name" value="ARM repeat"/>
    <property type="match status" value="1"/>
</dbReference>
<evidence type="ECO:0008006" key="2">
    <source>
        <dbReference type="Google" id="ProtNLM"/>
    </source>
</evidence>
<protein>
    <recommendedName>
        <fullName evidence="2">HEAT repeat domain-containing protein</fullName>
    </recommendedName>
</protein>
<dbReference type="EMBL" id="BARW01000699">
    <property type="protein sequence ID" value="GAI68045.1"/>
    <property type="molecule type" value="Genomic_DNA"/>
</dbReference>
<dbReference type="InterPro" id="IPR016024">
    <property type="entry name" value="ARM-type_fold"/>
</dbReference>
<dbReference type="PANTHER" id="PTHR12697">
    <property type="entry name" value="PBS LYASE HEAT-LIKE PROTEIN"/>
    <property type="match status" value="1"/>
</dbReference>
<dbReference type="AlphaFoldDB" id="X1RXX9"/>
<accession>X1RXX9</accession>
<feature type="non-terminal residue" evidence="1">
    <location>
        <position position="1"/>
    </location>
</feature>
<organism evidence="1">
    <name type="scientific">marine sediment metagenome</name>
    <dbReference type="NCBI Taxonomy" id="412755"/>
    <lineage>
        <taxon>unclassified sequences</taxon>
        <taxon>metagenomes</taxon>
        <taxon>ecological metagenomes</taxon>
    </lineage>
</organism>